<dbReference type="GO" id="GO:0008654">
    <property type="term" value="P:phospholipid biosynthetic process"/>
    <property type="evidence" value="ECO:0007669"/>
    <property type="project" value="UniProtKB-UniRule"/>
</dbReference>
<evidence type="ECO:0000256" key="9">
    <source>
        <dbReference type="ARBA" id="ARBA00023264"/>
    </source>
</evidence>
<dbReference type="HOGENOM" id="CLU_081254_0_0_6"/>
<keyword evidence="2 10" id="KW-0444">Lipid biosynthesis</keyword>
<keyword evidence="10" id="KW-0997">Cell inner membrane</keyword>
<evidence type="ECO:0000313" key="11">
    <source>
        <dbReference type="EMBL" id="AFJ03157.1"/>
    </source>
</evidence>
<dbReference type="Pfam" id="PF02660">
    <property type="entry name" value="G3P_acyltransf"/>
    <property type="match status" value="1"/>
</dbReference>
<evidence type="ECO:0000256" key="6">
    <source>
        <dbReference type="ARBA" id="ARBA00023098"/>
    </source>
</evidence>
<evidence type="ECO:0000256" key="3">
    <source>
        <dbReference type="ARBA" id="ARBA00022679"/>
    </source>
</evidence>
<keyword evidence="9 10" id="KW-1208">Phospholipid metabolism</keyword>
<keyword evidence="12" id="KW-1185">Reference proteome</keyword>
<keyword evidence="4 10" id="KW-0812">Transmembrane</keyword>
<dbReference type="GO" id="GO:0043772">
    <property type="term" value="F:acyl-phosphate glycerol-3-phosphate acyltransferase activity"/>
    <property type="evidence" value="ECO:0007669"/>
    <property type="project" value="UniProtKB-UniRule"/>
</dbReference>
<keyword evidence="5 10" id="KW-1133">Transmembrane helix</keyword>
<comment type="subunit">
    <text evidence="10">Probably interacts with PlsX.</text>
</comment>
<dbReference type="Proteomes" id="UP000009145">
    <property type="component" value="Chromosome"/>
</dbReference>
<dbReference type="STRING" id="754477.Q7C_2017"/>
<name>I1YJR4_METFJ</name>
<sequence length="209" mass="22020">MTDLDLKLHLIMPEISFLILLVFIGAYLIGSLSSAVMLCRLTGLPDPRTQGSGNPGATNVLRMGSKKAGCGCLANRYTEGRDSGLNCPLAGTGYVLCQLNGVGGFSGALISGFFQFRGGKGVATALGAFLALSPWLALAAVATWLAVFMLSRISSLSAISAAMMTPIYSLWLIADPASRGIILLMALLLLVRHHGNIRRLLHGEEKKSG</sequence>
<dbReference type="PANTHER" id="PTHR30309">
    <property type="entry name" value="INNER MEMBRANE PROTEIN YGIH"/>
    <property type="match status" value="1"/>
</dbReference>
<comment type="caution">
    <text evidence="10">Lacks conserved residue(s) required for the propagation of feature annotation.</text>
</comment>
<keyword evidence="3 10" id="KW-0808">Transferase</keyword>
<dbReference type="InterPro" id="IPR003811">
    <property type="entry name" value="G3P_acylTferase_PlsY"/>
</dbReference>
<keyword evidence="11" id="KW-0012">Acyltransferase</keyword>
<dbReference type="UniPathway" id="UPA00085"/>
<dbReference type="HAMAP" id="MF_01043">
    <property type="entry name" value="PlsY"/>
    <property type="match status" value="1"/>
</dbReference>
<evidence type="ECO:0000313" key="12">
    <source>
        <dbReference type="Proteomes" id="UP000009145"/>
    </source>
</evidence>
<evidence type="ECO:0000256" key="7">
    <source>
        <dbReference type="ARBA" id="ARBA00023136"/>
    </source>
</evidence>
<feature type="transmembrane region" description="Helical" evidence="10">
    <location>
        <begin position="122"/>
        <end position="147"/>
    </location>
</feature>
<dbReference type="SMART" id="SM01207">
    <property type="entry name" value="G3P_acyltransf"/>
    <property type="match status" value="1"/>
</dbReference>
<comment type="similarity">
    <text evidence="10">Belongs to the PlsY family.</text>
</comment>
<evidence type="ECO:0000256" key="2">
    <source>
        <dbReference type="ARBA" id="ARBA00022516"/>
    </source>
</evidence>
<dbReference type="KEGG" id="mec:Q7C_2017"/>
<dbReference type="EMBL" id="CP003380">
    <property type="protein sequence ID" value="AFJ03157.1"/>
    <property type="molecule type" value="Genomic_DNA"/>
</dbReference>
<comment type="catalytic activity">
    <reaction evidence="10">
        <text>an acyl phosphate + sn-glycerol 3-phosphate = a 1-acyl-sn-glycero-3-phosphate + phosphate</text>
        <dbReference type="Rhea" id="RHEA:34075"/>
        <dbReference type="ChEBI" id="CHEBI:43474"/>
        <dbReference type="ChEBI" id="CHEBI:57597"/>
        <dbReference type="ChEBI" id="CHEBI:57970"/>
        <dbReference type="ChEBI" id="CHEBI:59918"/>
        <dbReference type="EC" id="2.3.1.275"/>
    </reaction>
</comment>
<gene>
    <name evidence="10" type="primary">plsY</name>
    <name evidence="11" type="ordered locus">Q7C_2017</name>
</gene>
<dbReference type="AlphaFoldDB" id="I1YJR4"/>
<evidence type="ECO:0000256" key="8">
    <source>
        <dbReference type="ARBA" id="ARBA00023209"/>
    </source>
</evidence>
<dbReference type="PANTHER" id="PTHR30309:SF0">
    <property type="entry name" value="GLYCEROL-3-PHOSPHATE ACYLTRANSFERASE-RELATED"/>
    <property type="match status" value="1"/>
</dbReference>
<organism evidence="11 12">
    <name type="scientific">Methylophaga frappieri (strain ATCC BAA-2434 / DSM 25690 / JAM7)</name>
    <dbReference type="NCBI Taxonomy" id="754477"/>
    <lineage>
        <taxon>Bacteria</taxon>
        <taxon>Pseudomonadati</taxon>
        <taxon>Pseudomonadota</taxon>
        <taxon>Gammaproteobacteria</taxon>
        <taxon>Thiotrichales</taxon>
        <taxon>Piscirickettsiaceae</taxon>
        <taxon>Methylophaga</taxon>
    </lineage>
</organism>
<feature type="transmembrane region" description="Helical" evidence="10">
    <location>
        <begin position="15"/>
        <end position="38"/>
    </location>
</feature>
<protein>
    <recommendedName>
        <fullName evidence="10">Glycerol-3-phosphate acyltransferase</fullName>
    </recommendedName>
    <alternativeName>
        <fullName evidence="10">Acyl-PO4 G3P acyltransferase</fullName>
    </alternativeName>
    <alternativeName>
        <fullName evidence="10">Acyl-phosphate--glycerol-3-phosphate acyltransferase</fullName>
    </alternativeName>
    <alternativeName>
        <fullName evidence="10">G3P acyltransferase</fullName>
        <shortName evidence="10">GPAT</shortName>
        <ecNumber evidence="10">2.3.1.275</ecNumber>
    </alternativeName>
    <alternativeName>
        <fullName evidence="10">Lysophosphatidic acid synthase</fullName>
        <shortName evidence="10">LPA synthase</shortName>
    </alternativeName>
</protein>
<evidence type="ECO:0000256" key="4">
    <source>
        <dbReference type="ARBA" id="ARBA00022692"/>
    </source>
</evidence>
<dbReference type="eggNOG" id="COG0344">
    <property type="taxonomic scope" value="Bacteria"/>
</dbReference>
<keyword evidence="1 10" id="KW-1003">Cell membrane</keyword>
<comment type="function">
    <text evidence="10">Catalyzes the transfer of an acyl group from acyl-phosphate (acyl-PO(4)) to glycerol-3-phosphate (G3P) to form lysophosphatidic acid (LPA). This enzyme utilizes acyl-phosphate as fatty acyl donor, but not acyl-CoA or acyl-ACP.</text>
</comment>
<accession>I1YJR4</accession>
<evidence type="ECO:0000256" key="1">
    <source>
        <dbReference type="ARBA" id="ARBA00022475"/>
    </source>
</evidence>
<keyword evidence="8 10" id="KW-0594">Phospholipid biosynthesis</keyword>
<dbReference type="GO" id="GO:0005886">
    <property type="term" value="C:plasma membrane"/>
    <property type="evidence" value="ECO:0007669"/>
    <property type="project" value="UniProtKB-SubCell"/>
</dbReference>
<keyword evidence="6 10" id="KW-0443">Lipid metabolism</keyword>
<dbReference type="EC" id="2.3.1.275" evidence="10"/>
<keyword evidence="7 10" id="KW-0472">Membrane</keyword>
<comment type="pathway">
    <text evidence="10">Lipid metabolism; phospholipid metabolism.</text>
</comment>
<proteinExistence type="inferred from homology"/>
<dbReference type="PATRIC" id="fig|754477.3.peg.1986"/>
<feature type="transmembrane region" description="Helical" evidence="10">
    <location>
        <begin position="167"/>
        <end position="191"/>
    </location>
</feature>
<comment type="subcellular location">
    <subcellularLocation>
        <location evidence="10">Cell inner membrane</location>
        <topology evidence="10">Multi-pass membrane protein</topology>
    </subcellularLocation>
</comment>
<reference evidence="11 12" key="1">
    <citation type="journal article" date="2012" name="J. Bacteriol.">
        <title>Complete genome sequences of Methylophaga sp. strain JAM1 and Methylophaga sp. strain JAM7.</title>
        <authorList>
            <person name="Villeneuve C."/>
            <person name="Martineau C."/>
            <person name="Mauffrey F."/>
            <person name="Villemur R."/>
        </authorList>
    </citation>
    <scope>NUCLEOTIDE SEQUENCE [LARGE SCALE GENOMIC DNA]</scope>
    <source>
        <strain evidence="11 12">JAM7</strain>
    </source>
</reference>
<evidence type="ECO:0000256" key="5">
    <source>
        <dbReference type="ARBA" id="ARBA00022989"/>
    </source>
</evidence>
<dbReference type="NCBIfam" id="TIGR00023">
    <property type="entry name" value="glycerol-3-phosphate 1-O-acyltransferase PlsY"/>
    <property type="match status" value="1"/>
</dbReference>
<evidence type="ECO:0000256" key="10">
    <source>
        <dbReference type="HAMAP-Rule" id="MF_01043"/>
    </source>
</evidence>